<evidence type="ECO:0000259" key="15">
    <source>
        <dbReference type="PROSITE" id="PS51198"/>
    </source>
</evidence>
<evidence type="ECO:0000256" key="12">
    <source>
        <dbReference type="ARBA" id="ARBA00034617"/>
    </source>
</evidence>
<dbReference type="Gene3D" id="3.40.50.300">
    <property type="entry name" value="P-loop containing nucleotide triphosphate hydrolases"/>
    <property type="match status" value="3"/>
</dbReference>
<dbReference type="InterPro" id="IPR027417">
    <property type="entry name" value="P-loop_NTPase"/>
</dbReference>
<evidence type="ECO:0000256" key="11">
    <source>
        <dbReference type="ARBA" id="ARBA00023235"/>
    </source>
</evidence>
<organism evidence="17">
    <name type="scientific">freshwater metagenome</name>
    <dbReference type="NCBI Taxonomy" id="449393"/>
    <lineage>
        <taxon>unclassified sequences</taxon>
        <taxon>metagenomes</taxon>
        <taxon>ecological metagenomes</taxon>
    </lineage>
</organism>
<evidence type="ECO:0000256" key="8">
    <source>
        <dbReference type="ARBA" id="ARBA00022840"/>
    </source>
</evidence>
<evidence type="ECO:0000256" key="2">
    <source>
        <dbReference type="ARBA" id="ARBA00022722"/>
    </source>
</evidence>
<keyword evidence="4" id="KW-0227">DNA damage</keyword>
<dbReference type="InterPro" id="IPR014016">
    <property type="entry name" value="UvrD-like_ATP-bd"/>
</dbReference>
<dbReference type="InterPro" id="IPR038726">
    <property type="entry name" value="PDDEXK_AddAB-type"/>
</dbReference>
<keyword evidence="10" id="KW-0234">DNA repair</keyword>
<dbReference type="Pfam" id="PF00580">
    <property type="entry name" value="UvrD-helicase"/>
    <property type="match status" value="1"/>
</dbReference>
<evidence type="ECO:0000256" key="7">
    <source>
        <dbReference type="ARBA" id="ARBA00022839"/>
    </source>
</evidence>
<dbReference type="PANTHER" id="PTHR11070:SF59">
    <property type="entry name" value="DNA 3'-5' HELICASE"/>
    <property type="match status" value="1"/>
</dbReference>
<dbReference type="InterPro" id="IPR000212">
    <property type="entry name" value="DNA_helicase_UvrD/REP"/>
</dbReference>
<evidence type="ECO:0000256" key="6">
    <source>
        <dbReference type="ARBA" id="ARBA00022806"/>
    </source>
</evidence>
<dbReference type="Pfam" id="PF12705">
    <property type="entry name" value="PDDEXK_1"/>
    <property type="match status" value="1"/>
</dbReference>
<evidence type="ECO:0000256" key="14">
    <source>
        <dbReference type="ARBA" id="ARBA00048988"/>
    </source>
</evidence>
<proteinExistence type="inferred from homology"/>
<evidence type="ECO:0000256" key="13">
    <source>
        <dbReference type="ARBA" id="ARBA00034808"/>
    </source>
</evidence>
<accession>A0A6J6NVF3</accession>
<evidence type="ECO:0000259" key="16">
    <source>
        <dbReference type="PROSITE" id="PS51217"/>
    </source>
</evidence>
<reference evidence="17" key="1">
    <citation type="submission" date="2020-05" db="EMBL/GenBank/DDBJ databases">
        <authorList>
            <person name="Chiriac C."/>
            <person name="Salcher M."/>
            <person name="Ghai R."/>
            <person name="Kavagutti S V."/>
        </authorList>
    </citation>
    <scope>NUCLEOTIDE SEQUENCE</scope>
</reference>
<keyword evidence="5" id="KW-0378">Hydrolase</keyword>
<keyword evidence="11" id="KW-0413">Isomerase</keyword>
<keyword evidence="2" id="KW-0540">Nuclease</keyword>
<dbReference type="Pfam" id="PF13361">
    <property type="entry name" value="UvrD_C"/>
    <property type="match status" value="1"/>
</dbReference>
<dbReference type="Gene3D" id="3.90.320.10">
    <property type="match status" value="1"/>
</dbReference>
<name>A0A6J6NVF3_9ZZZZ</name>
<protein>
    <recommendedName>
        <fullName evidence="13">DNA 3'-5' helicase</fullName>
        <ecNumber evidence="13">5.6.2.4</ecNumber>
    </recommendedName>
</protein>
<evidence type="ECO:0000313" key="17">
    <source>
        <dbReference type="EMBL" id="CAB4690780.1"/>
    </source>
</evidence>
<feature type="domain" description="UvrD-like helicase ATP-binding" evidence="15">
    <location>
        <begin position="40"/>
        <end position="345"/>
    </location>
</feature>
<keyword evidence="9" id="KW-0238">DNA-binding</keyword>
<sequence>MSQGWVILGAMKKSKQVITAKFRRQTLAQRGLVAELAPQLLTAEQQKVTSLPLGSVALVVGCPAAGKSTALKAWFLQLARDHKPEAIVAVAANRLAANKLRDELALAYQGATLGPMARSLSSLAFSILRHDAIERGAKLPELISGSEQDAMLEEILERVADDELEFPDFPKHIKKKTVLLSGFRNELRDLVAVAIERSIEPKDLRDLGVKHQKAEWVGASKLYEYYLRELSLDVHSNRFDPSSLLVEATRLLRAGIWPNQLLNVKQFLIDDAQELTPAAAAFIEALTENPSGDRAAVALFGDPDVATLAFRAADPEAMPKLAGGFAASLDRELHEIVLSPRESSHPAKISAAMSRITPRIPVAGAGKQRKGLLPSDEDIAADKSVKAKVFTLQQEESAWIANQLRKLNLNKDVPFSEMAVVARSVDELEELEFALASESVPVRIVGAKSALKDEFGSASYLNLLRVVLERPEIDFKLAVELLSSPIGRFDALTLRRLRRKLRSLERENGGERNSQLLLADLFSARGSAIAIQTGEGKQAHKFLELYFDLIDLAAKPEATVEDLLWLAWSSSYPSKSWSGAAMGAEEVSLQVARNLDSVVALFAAAARYVERNPTANAAEFVDQQLNLRLPEDTLGSGSTSRDSVSLLTPAGLIGKQFRIVALAHMQEGIWPNLKPRSSLLGANMLDALAADETADVNAQQRTELPSELRMLYKAVGAATEKLLVSAIDTEEEQVSQFVRLISGKNPVAREYTQSHYTLRGMVGHLRRKLIEEQRPEHRLKIAGQLALLAQEAIPGAHPQSWYGLLGASTAEPLAVLNAADGDPNQLVLHPSELENFIKCPLHWFINAHGGGDTSFKTRVGTLMHEVLETATKIDEQHFWDIVKSKWSSIEFDSDWQEAAEKRRVGKMIGKLLSYLQSFETDGGKVIGREVSFKFDIAGAKVRGKVDRIELYPDGTVVIADLKTSKYKVSADKVLTNPQLGIYQLAALAEKFEDVPELAKNPVLAGARLIEVGTKEKQIVAEQPSLNSDEQLREAMIATIEGITEGMLMKDQVFIAQVGEHCSDPYGFGTCSLHLIDQVTYGN</sequence>
<gene>
    <name evidence="17" type="ORF">UFOPK2370_00946</name>
</gene>
<keyword evidence="7" id="KW-0269">Exonuclease</keyword>
<dbReference type="PANTHER" id="PTHR11070">
    <property type="entry name" value="UVRD / RECB / PCRA DNA HELICASE FAMILY MEMBER"/>
    <property type="match status" value="1"/>
</dbReference>
<dbReference type="PROSITE" id="PS51217">
    <property type="entry name" value="UVRD_HELICASE_CTER"/>
    <property type="match status" value="1"/>
</dbReference>
<feature type="domain" description="UvrD-like helicase C-terminal" evidence="16">
    <location>
        <begin position="351"/>
        <end position="654"/>
    </location>
</feature>
<dbReference type="EC" id="5.6.2.4" evidence="13"/>
<evidence type="ECO:0000256" key="5">
    <source>
        <dbReference type="ARBA" id="ARBA00022801"/>
    </source>
</evidence>
<dbReference type="InterPro" id="IPR014017">
    <property type="entry name" value="DNA_helicase_UvrD-like_C"/>
</dbReference>
<dbReference type="GO" id="GO:0000725">
    <property type="term" value="P:recombinational repair"/>
    <property type="evidence" value="ECO:0007669"/>
    <property type="project" value="TreeGrafter"/>
</dbReference>
<evidence type="ECO:0000256" key="1">
    <source>
        <dbReference type="ARBA" id="ARBA00009922"/>
    </source>
</evidence>
<dbReference type="GO" id="GO:0005829">
    <property type="term" value="C:cytosol"/>
    <property type="evidence" value="ECO:0007669"/>
    <property type="project" value="TreeGrafter"/>
</dbReference>
<dbReference type="EMBL" id="CAEZXK010000026">
    <property type="protein sequence ID" value="CAB4690780.1"/>
    <property type="molecule type" value="Genomic_DNA"/>
</dbReference>
<comment type="catalytic activity">
    <reaction evidence="12">
        <text>Couples ATP hydrolysis with the unwinding of duplex DNA by translocating in the 3'-5' direction.</text>
        <dbReference type="EC" id="5.6.2.4"/>
    </reaction>
</comment>
<comment type="catalytic activity">
    <reaction evidence="14">
        <text>ATP + H2O = ADP + phosphate + H(+)</text>
        <dbReference type="Rhea" id="RHEA:13065"/>
        <dbReference type="ChEBI" id="CHEBI:15377"/>
        <dbReference type="ChEBI" id="CHEBI:15378"/>
        <dbReference type="ChEBI" id="CHEBI:30616"/>
        <dbReference type="ChEBI" id="CHEBI:43474"/>
        <dbReference type="ChEBI" id="CHEBI:456216"/>
        <dbReference type="EC" id="5.6.2.4"/>
    </reaction>
</comment>
<evidence type="ECO:0000256" key="3">
    <source>
        <dbReference type="ARBA" id="ARBA00022741"/>
    </source>
</evidence>
<keyword evidence="3" id="KW-0547">Nucleotide-binding</keyword>
<dbReference type="GO" id="GO:0003677">
    <property type="term" value="F:DNA binding"/>
    <property type="evidence" value="ECO:0007669"/>
    <property type="project" value="UniProtKB-KW"/>
</dbReference>
<comment type="similarity">
    <text evidence="1">Belongs to the helicase family. UvrD subfamily.</text>
</comment>
<dbReference type="SUPFAM" id="SSF52540">
    <property type="entry name" value="P-loop containing nucleoside triphosphate hydrolases"/>
    <property type="match status" value="1"/>
</dbReference>
<dbReference type="AlphaFoldDB" id="A0A6J6NVF3"/>
<dbReference type="PROSITE" id="PS51198">
    <property type="entry name" value="UVRD_HELICASE_ATP_BIND"/>
    <property type="match status" value="1"/>
</dbReference>
<dbReference type="GO" id="GO:0033202">
    <property type="term" value="C:DNA helicase complex"/>
    <property type="evidence" value="ECO:0007669"/>
    <property type="project" value="TreeGrafter"/>
</dbReference>
<keyword evidence="8" id="KW-0067">ATP-binding</keyword>
<dbReference type="GO" id="GO:0005524">
    <property type="term" value="F:ATP binding"/>
    <property type="evidence" value="ECO:0007669"/>
    <property type="project" value="UniProtKB-KW"/>
</dbReference>
<evidence type="ECO:0000256" key="4">
    <source>
        <dbReference type="ARBA" id="ARBA00022763"/>
    </source>
</evidence>
<dbReference type="InterPro" id="IPR013986">
    <property type="entry name" value="DExx_box_DNA_helicase_dom_sf"/>
</dbReference>
<dbReference type="GO" id="GO:0043138">
    <property type="term" value="F:3'-5' DNA helicase activity"/>
    <property type="evidence" value="ECO:0007669"/>
    <property type="project" value="UniProtKB-EC"/>
</dbReference>
<evidence type="ECO:0000256" key="9">
    <source>
        <dbReference type="ARBA" id="ARBA00023125"/>
    </source>
</evidence>
<keyword evidence="6" id="KW-0347">Helicase</keyword>
<dbReference type="Gene3D" id="1.10.10.160">
    <property type="match status" value="1"/>
</dbReference>
<dbReference type="GO" id="GO:0004527">
    <property type="term" value="F:exonuclease activity"/>
    <property type="evidence" value="ECO:0007669"/>
    <property type="project" value="UniProtKB-KW"/>
</dbReference>
<dbReference type="InterPro" id="IPR011604">
    <property type="entry name" value="PDDEXK-like_dom_sf"/>
</dbReference>
<evidence type="ECO:0000256" key="10">
    <source>
        <dbReference type="ARBA" id="ARBA00023204"/>
    </source>
</evidence>